<organism evidence="1 2">
    <name type="scientific">Choristoneura fumiferana</name>
    <name type="common">Spruce budworm moth</name>
    <name type="synonym">Archips fumiferana</name>
    <dbReference type="NCBI Taxonomy" id="7141"/>
    <lineage>
        <taxon>Eukaryota</taxon>
        <taxon>Metazoa</taxon>
        <taxon>Ecdysozoa</taxon>
        <taxon>Arthropoda</taxon>
        <taxon>Hexapoda</taxon>
        <taxon>Insecta</taxon>
        <taxon>Pterygota</taxon>
        <taxon>Neoptera</taxon>
        <taxon>Endopterygota</taxon>
        <taxon>Lepidoptera</taxon>
        <taxon>Glossata</taxon>
        <taxon>Ditrysia</taxon>
        <taxon>Tortricoidea</taxon>
        <taxon>Tortricidae</taxon>
        <taxon>Tortricinae</taxon>
        <taxon>Choristoneura</taxon>
    </lineage>
</organism>
<keyword evidence="2" id="KW-1185">Reference proteome</keyword>
<sequence length="443" mass="50004">MKLSMVIVYVIAAAIVGAEIRIRGKVRKRSSAQRRHRAILPPCPFNETIIENEWSLMEAIGKSKYIFTGKVLNVKKYRSMQDSRKRSNLYKVHLRRVLKGDVSELRTFVKSEGSPETLSGSVLTAERPRARDSCAPGPRPRLSGIFFSNVGYSSAIRGPTTHLQLLTDPVPLTLYHLDRINAAVKDDLQPFEILSKTVKLKQMRNVNDAASGKRQARRRFVRRATATRRRSPETRPPTLVPLSKFLVFTITHAQFRVRGVVKKRDTIHRKKNINAPKCVLNETITNDYEILSSAVSESKYIFTARVLSVKKIKHGSKPNAKVFMFYKLYIRLLMKGDAEELKSHVFSGDERTLNGAIVFVDWLRTNKCAYKLYRHSSGIFLSDGSHKGFGSGNAPRLRLLNEPLPLSLYDLDRVNAALKAAAVLLGSEDLRTLASVAPTFYTH</sequence>
<evidence type="ECO:0000313" key="1">
    <source>
        <dbReference type="EMBL" id="KAI8438593.1"/>
    </source>
</evidence>
<dbReference type="Proteomes" id="UP001064048">
    <property type="component" value="Chromosome 18"/>
</dbReference>
<dbReference type="EMBL" id="CM046118">
    <property type="protein sequence ID" value="KAI8438593.1"/>
    <property type="molecule type" value="Genomic_DNA"/>
</dbReference>
<comment type="caution">
    <text evidence="1">The sequence shown here is derived from an EMBL/GenBank/DDBJ whole genome shotgun (WGS) entry which is preliminary data.</text>
</comment>
<evidence type="ECO:0000313" key="2">
    <source>
        <dbReference type="Proteomes" id="UP001064048"/>
    </source>
</evidence>
<accession>A0ACC0KQL7</accession>
<reference evidence="1 2" key="1">
    <citation type="journal article" date="2022" name="Genome Biol. Evol.">
        <title>The Spruce Budworm Genome: Reconstructing the Evolutionary History of Antifreeze Proteins.</title>
        <authorList>
            <person name="Beliveau C."/>
            <person name="Gagne P."/>
            <person name="Picq S."/>
            <person name="Vernygora O."/>
            <person name="Keeling C.I."/>
            <person name="Pinkney K."/>
            <person name="Doucet D."/>
            <person name="Wen F."/>
            <person name="Johnston J.S."/>
            <person name="Maaroufi H."/>
            <person name="Boyle B."/>
            <person name="Laroche J."/>
            <person name="Dewar K."/>
            <person name="Juretic N."/>
            <person name="Blackburn G."/>
            <person name="Nisole A."/>
            <person name="Brunet B."/>
            <person name="Brandao M."/>
            <person name="Lumley L."/>
            <person name="Duan J."/>
            <person name="Quan G."/>
            <person name="Lucarotti C.J."/>
            <person name="Roe A.D."/>
            <person name="Sperling F.A.H."/>
            <person name="Levesque R.C."/>
            <person name="Cusson M."/>
        </authorList>
    </citation>
    <scope>NUCLEOTIDE SEQUENCE [LARGE SCALE GENOMIC DNA]</scope>
    <source>
        <strain evidence="1">Glfc:IPQL:Cfum</strain>
    </source>
</reference>
<protein>
    <submittedName>
        <fullName evidence="1">Uncharacterized protein</fullName>
    </submittedName>
</protein>
<name>A0ACC0KQL7_CHOFU</name>
<proteinExistence type="predicted"/>
<gene>
    <name evidence="1" type="ORF">MSG28_011040</name>
</gene>